<dbReference type="GO" id="GO:0005886">
    <property type="term" value="C:plasma membrane"/>
    <property type="evidence" value="ECO:0007669"/>
    <property type="project" value="UniProtKB-SubCell"/>
</dbReference>
<gene>
    <name evidence="12" type="primary">secG</name>
    <name evidence="12" type="ORF">PORUE0001_0652</name>
</gene>
<feature type="compositionally biased region" description="Low complexity" evidence="11">
    <location>
        <begin position="88"/>
        <end position="100"/>
    </location>
</feature>
<sequence length="131" mass="13789">MQIFLTILILIAAILLILIVIVQNSKGGGLAAGFGESNKYMGVRKTTDFLEKATWTLAGAMVVLSIASSFFIKPQVQGNQGESFIEKSQQSEPLLPQQPEATLPLPGASTPAPAAETPAPEAQPEATQPAE</sequence>
<comment type="caution">
    <text evidence="12">The sequence shown here is derived from an EMBL/GenBank/DDBJ whole genome shotgun (WGS) entry which is preliminary data.</text>
</comment>
<comment type="caution">
    <text evidence="10">Lacks conserved residue(s) required for the propagation of feature annotation.</text>
</comment>
<comment type="similarity">
    <text evidence="2 10">Belongs to the SecG family.</text>
</comment>
<dbReference type="GO" id="GO:0043952">
    <property type="term" value="P:protein transport by the Sec complex"/>
    <property type="evidence" value="ECO:0007669"/>
    <property type="project" value="TreeGrafter"/>
</dbReference>
<dbReference type="InterPro" id="IPR004692">
    <property type="entry name" value="SecG"/>
</dbReference>
<comment type="function">
    <text evidence="10">Involved in protein export. Participates in an early event of protein translocation.</text>
</comment>
<evidence type="ECO:0000256" key="8">
    <source>
        <dbReference type="ARBA" id="ARBA00023010"/>
    </source>
</evidence>
<comment type="subcellular location">
    <subcellularLocation>
        <location evidence="1 10">Cell membrane</location>
        <topology evidence="1 10">Multi-pass membrane protein</topology>
    </subcellularLocation>
</comment>
<evidence type="ECO:0000256" key="6">
    <source>
        <dbReference type="ARBA" id="ARBA00022927"/>
    </source>
</evidence>
<dbReference type="GO" id="GO:0015450">
    <property type="term" value="F:protein-transporting ATPase activity"/>
    <property type="evidence" value="ECO:0007669"/>
    <property type="project" value="UniProtKB-UniRule"/>
</dbReference>
<dbReference type="eggNOG" id="COG1314">
    <property type="taxonomic scope" value="Bacteria"/>
</dbReference>
<evidence type="ECO:0000313" key="12">
    <source>
        <dbReference type="EMBL" id="EEK16916.1"/>
    </source>
</evidence>
<evidence type="ECO:0000256" key="4">
    <source>
        <dbReference type="ARBA" id="ARBA00022475"/>
    </source>
</evidence>
<keyword evidence="4 10" id="KW-1003">Cell membrane</keyword>
<keyword evidence="5 10" id="KW-0812">Transmembrane</keyword>
<evidence type="ECO:0000313" key="13">
    <source>
        <dbReference type="Proteomes" id="UP000003303"/>
    </source>
</evidence>
<evidence type="ECO:0000256" key="9">
    <source>
        <dbReference type="ARBA" id="ARBA00023136"/>
    </source>
</evidence>
<dbReference type="Pfam" id="PF03840">
    <property type="entry name" value="SecG"/>
    <property type="match status" value="1"/>
</dbReference>
<dbReference type="EMBL" id="ACLR01000123">
    <property type="protein sequence ID" value="EEK16916.1"/>
    <property type="molecule type" value="Genomic_DNA"/>
</dbReference>
<dbReference type="AlphaFoldDB" id="C2MBH4"/>
<accession>C2MBH4</accession>
<dbReference type="STRING" id="596327.PORUE0001_0652"/>
<keyword evidence="9 10" id="KW-0472">Membrane</keyword>
<keyword evidence="13" id="KW-1185">Reference proteome</keyword>
<dbReference type="GO" id="GO:0065002">
    <property type="term" value="P:intracellular protein transmembrane transport"/>
    <property type="evidence" value="ECO:0007669"/>
    <property type="project" value="TreeGrafter"/>
</dbReference>
<dbReference type="PANTHER" id="PTHR34182:SF1">
    <property type="entry name" value="PROTEIN-EXPORT MEMBRANE PROTEIN SECG"/>
    <property type="match status" value="1"/>
</dbReference>
<evidence type="ECO:0000256" key="7">
    <source>
        <dbReference type="ARBA" id="ARBA00022989"/>
    </source>
</evidence>
<name>C2MBH4_9PORP</name>
<dbReference type="NCBIfam" id="TIGR00810">
    <property type="entry name" value="secG"/>
    <property type="match status" value="1"/>
</dbReference>
<dbReference type="RefSeq" id="WP_007365254.1">
    <property type="nucleotide sequence ID" value="NZ_ACLR01000123.1"/>
</dbReference>
<feature type="region of interest" description="Disordered" evidence="11">
    <location>
        <begin position="82"/>
        <end position="131"/>
    </location>
</feature>
<evidence type="ECO:0000256" key="2">
    <source>
        <dbReference type="ARBA" id="ARBA00008445"/>
    </source>
</evidence>
<reference evidence="12 13" key="1">
    <citation type="submission" date="2009-04" db="EMBL/GenBank/DDBJ databases">
        <authorList>
            <person name="Sebastian Y."/>
            <person name="Madupu R."/>
            <person name="Durkin A.S."/>
            <person name="Torralba M."/>
            <person name="Methe B."/>
            <person name="Sutton G.G."/>
            <person name="Strausberg R.L."/>
            <person name="Nelson K.E."/>
        </authorList>
    </citation>
    <scope>NUCLEOTIDE SEQUENCE [LARGE SCALE GENOMIC DNA]</scope>
    <source>
        <strain evidence="12 13">60-3</strain>
    </source>
</reference>
<evidence type="ECO:0000256" key="1">
    <source>
        <dbReference type="ARBA" id="ARBA00004651"/>
    </source>
</evidence>
<dbReference type="PRINTS" id="PR01651">
    <property type="entry name" value="SECGEXPORT"/>
</dbReference>
<dbReference type="OrthoDB" id="1122493at2"/>
<protein>
    <recommendedName>
        <fullName evidence="10">Protein-export membrane protein SecG</fullName>
    </recommendedName>
</protein>
<dbReference type="PANTHER" id="PTHR34182">
    <property type="entry name" value="PROTEIN-EXPORT MEMBRANE PROTEIN SECG"/>
    <property type="match status" value="1"/>
</dbReference>
<keyword evidence="8 10" id="KW-0811">Translocation</keyword>
<dbReference type="GO" id="GO:0009306">
    <property type="term" value="P:protein secretion"/>
    <property type="evidence" value="ECO:0007669"/>
    <property type="project" value="UniProtKB-UniRule"/>
</dbReference>
<feature type="compositionally biased region" description="Low complexity" evidence="11">
    <location>
        <begin position="110"/>
        <end position="131"/>
    </location>
</feature>
<evidence type="ECO:0000256" key="10">
    <source>
        <dbReference type="RuleBase" id="RU365087"/>
    </source>
</evidence>
<dbReference type="Proteomes" id="UP000003303">
    <property type="component" value="Unassembled WGS sequence"/>
</dbReference>
<keyword evidence="7 10" id="KW-1133">Transmembrane helix</keyword>
<evidence type="ECO:0000256" key="11">
    <source>
        <dbReference type="SAM" id="MobiDB-lite"/>
    </source>
</evidence>
<evidence type="ECO:0000256" key="5">
    <source>
        <dbReference type="ARBA" id="ARBA00022692"/>
    </source>
</evidence>
<organism evidence="12 13">
    <name type="scientific">Porphyromonas uenonis 60-3</name>
    <dbReference type="NCBI Taxonomy" id="596327"/>
    <lineage>
        <taxon>Bacteria</taxon>
        <taxon>Pseudomonadati</taxon>
        <taxon>Bacteroidota</taxon>
        <taxon>Bacteroidia</taxon>
        <taxon>Bacteroidales</taxon>
        <taxon>Porphyromonadaceae</taxon>
        <taxon>Porphyromonas</taxon>
    </lineage>
</organism>
<keyword evidence="3 10" id="KW-0813">Transport</keyword>
<evidence type="ECO:0000256" key="3">
    <source>
        <dbReference type="ARBA" id="ARBA00022448"/>
    </source>
</evidence>
<feature type="transmembrane region" description="Helical" evidence="10">
    <location>
        <begin position="55"/>
        <end position="72"/>
    </location>
</feature>
<proteinExistence type="inferred from homology"/>
<keyword evidence="6 10" id="KW-0653">Protein transport</keyword>